<evidence type="ECO:0000256" key="1">
    <source>
        <dbReference type="ARBA" id="ARBA00004162"/>
    </source>
</evidence>
<evidence type="ECO:0000256" key="19">
    <source>
        <dbReference type="SAM" id="Phobius"/>
    </source>
</evidence>
<reference evidence="23" key="1">
    <citation type="journal article" date="2013" name="Science">
        <title>The Amborella genome and the evolution of flowering plants.</title>
        <authorList>
            <consortium name="Amborella Genome Project"/>
        </authorList>
    </citation>
    <scope>NUCLEOTIDE SEQUENCE [LARGE SCALE GENOMIC DNA]</scope>
</reference>
<keyword evidence="14" id="KW-0675">Receptor</keyword>
<feature type="chain" id="PRO_5004808105" description="non-specific serine/threonine protein kinase" evidence="20">
    <location>
        <begin position="24"/>
        <end position="618"/>
    </location>
</feature>
<feature type="transmembrane region" description="Helical" evidence="19">
    <location>
        <begin position="234"/>
        <end position="260"/>
    </location>
</feature>
<keyword evidence="10" id="KW-0418">Kinase</keyword>
<evidence type="ECO:0000256" key="4">
    <source>
        <dbReference type="ARBA" id="ARBA00022475"/>
    </source>
</evidence>
<keyword evidence="23" id="KW-1185">Reference proteome</keyword>
<evidence type="ECO:0000256" key="9">
    <source>
        <dbReference type="ARBA" id="ARBA00022741"/>
    </source>
</evidence>
<evidence type="ECO:0000313" key="23">
    <source>
        <dbReference type="Proteomes" id="UP000017836"/>
    </source>
</evidence>
<evidence type="ECO:0000256" key="8">
    <source>
        <dbReference type="ARBA" id="ARBA00022729"/>
    </source>
</evidence>
<keyword evidence="15" id="KW-0325">Glycoprotein</keyword>
<evidence type="ECO:0000256" key="13">
    <source>
        <dbReference type="ARBA" id="ARBA00023136"/>
    </source>
</evidence>
<evidence type="ECO:0000256" key="6">
    <source>
        <dbReference type="ARBA" id="ARBA00022679"/>
    </source>
</evidence>
<dbReference type="HOGENOM" id="CLU_000288_0_0_1"/>
<evidence type="ECO:0000256" key="12">
    <source>
        <dbReference type="ARBA" id="ARBA00022989"/>
    </source>
</evidence>
<dbReference type="Proteomes" id="UP000017836">
    <property type="component" value="Unassembled WGS sequence"/>
</dbReference>
<feature type="domain" description="Protein kinase" evidence="21">
    <location>
        <begin position="300"/>
        <end position="566"/>
    </location>
</feature>
<dbReference type="GO" id="GO:0004672">
    <property type="term" value="F:protein kinase activity"/>
    <property type="evidence" value="ECO:0000318"/>
    <property type="project" value="GO_Central"/>
</dbReference>
<protein>
    <recommendedName>
        <fullName evidence="3">non-specific serine/threonine protein kinase</fullName>
        <ecNumber evidence="3">2.7.11.1</ecNumber>
    </recommendedName>
</protein>
<evidence type="ECO:0000256" key="14">
    <source>
        <dbReference type="ARBA" id="ARBA00023170"/>
    </source>
</evidence>
<proteinExistence type="predicted"/>
<keyword evidence="6" id="KW-0808">Transferase</keyword>
<gene>
    <name evidence="22" type="ORF">AMTR_s00017p00252910</name>
</gene>
<dbReference type="SUPFAM" id="SSF56112">
    <property type="entry name" value="Protein kinase-like (PK-like)"/>
    <property type="match status" value="1"/>
</dbReference>
<dbReference type="Gene3D" id="1.10.510.10">
    <property type="entry name" value="Transferase(Phosphotransferase) domain 1"/>
    <property type="match status" value="1"/>
</dbReference>
<sequence>MWLPPLSAPFLTLTLFLSLHAEASPAPSASCPMDLGYVDSLPWDASACESPDPNPNLLQQQHCCQTLLSLFGIALAQHLNRTSLFKLPDIPSSAACLIDFQSKLTALSLPASLVPSCFNNSERFVIRPWRCAGIQTKQDWLRILGPSTPLEDGCSDDVSDLTACKVCLNSANKVSARLVKIAKNASQSTECFYYAILYAAAFGNSKGPQDLGTAFCILGLPLAPPRKSGFRKRIAVVFGSSGAGVVVILMSAICAMYLWWRRRRPEKGLILKDDEGRVKRPNTGAVWFDVQDLKQATDYFSKQNLIGEGSFGVVYKGTLSDGTLVAVKGLTAPDCLEKNDFANEVELVGNIRHRNLLPLRGCCLARDESGEEQMFLVYEYMPNGSVEDWVFGAKKKDGNQLSWAQRRRIIVGVGKGLAYLHNGVQPAIFHRDVKATNILLDADMNARVADFGLAKQSRDGQSNLTTHVAGTHGYLAPEYALYGQLTEKSDVYSFGVVVLEIMSGRRALDTSGGMDVRTFLVSDWAWGLMKAGKIGEVIEEGMRKEGPMSVMERFVMVGILCSHVMVAFRPTMTEALRMLQGDVEVPEIPDRPMPLGSHDSSFNFQDTFSCLRAPSGLC</sequence>
<evidence type="ECO:0000256" key="15">
    <source>
        <dbReference type="ARBA" id="ARBA00023180"/>
    </source>
</evidence>
<evidence type="ECO:0000256" key="10">
    <source>
        <dbReference type="ARBA" id="ARBA00022777"/>
    </source>
</evidence>
<dbReference type="GO" id="GO:0005886">
    <property type="term" value="C:plasma membrane"/>
    <property type="evidence" value="ECO:0007669"/>
    <property type="project" value="UniProtKB-SubCell"/>
</dbReference>
<evidence type="ECO:0000256" key="16">
    <source>
        <dbReference type="ARBA" id="ARBA00047899"/>
    </source>
</evidence>
<keyword evidence="8 20" id="KW-0732">Signal</keyword>
<dbReference type="PROSITE" id="PS00108">
    <property type="entry name" value="PROTEIN_KINASE_ST"/>
    <property type="match status" value="1"/>
</dbReference>
<dbReference type="InterPro" id="IPR017441">
    <property type="entry name" value="Protein_kinase_ATP_BS"/>
</dbReference>
<evidence type="ECO:0000256" key="5">
    <source>
        <dbReference type="ARBA" id="ARBA00022527"/>
    </source>
</evidence>
<keyword evidence="5" id="KW-0723">Serine/threonine-protein kinase</keyword>
<keyword evidence="12 19" id="KW-1133">Transmembrane helix</keyword>
<keyword evidence="7 19" id="KW-0812">Transmembrane</keyword>
<dbReference type="CDD" id="cd14066">
    <property type="entry name" value="STKc_IRAK"/>
    <property type="match status" value="1"/>
</dbReference>
<dbReference type="PANTHER" id="PTHR47989:SF62">
    <property type="entry name" value="OS05G0423500 PROTEIN"/>
    <property type="match status" value="1"/>
</dbReference>
<dbReference type="eggNOG" id="KOG1187">
    <property type="taxonomic scope" value="Eukaryota"/>
</dbReference>
<keyword evidence="13 19" id="KW-0472">Membrane</keyword>
<dbReference type="STRING" id="13333.W1PL77"/>
<comment type="catalytic activity">
    <reaction evidence="16">
        <text>L-threonyl-[protein] + ATP = O-phospho-L-threonyl-[protein] + ADP + H(+)</text>
        <dbReference type="Rhea" id="RHEA:46608"/>
        <dbReference type="Rhea" id="RHEA-COMP:11060"/>
        <dbReference type="Rhea" id="RHEA-COMP:11605"/>
        <dbReference type="ChEBI" id="CHEBI:15378"/>
        <dbReference type="ChEBI" id="CHEBI:30013"/>
        <dbReference type="ChEBI" id="CHEBI:30616"/>
        <dbReference type="ChEBI" id="CHEBI:61977"/>
        <dbReference type="ChEBI" id="CHEBI:456216"/>
        <dbReference type="EC" id="2.7.11.1"/>
    </reaction>
</comment>
<dbReference type="PROSITE" id="PS50011">
    <property type="entry name" value="PROTEIN_KINASE_DOM"/>
    <property type="match status" value="1"/>
</dbReference>
<evidence type="ECO:0000313" key="22">
    <source>
        <dbReference type="EMBL" id="ERN08783.1"/>
    </source>
</evidence>
<evidence type="ECO:0000256" key="2">
    <source>
        <dbReference type="ARBA" id="ARBA00004479"/>
    </source>
</evidence>
<dbReference type="GO" id="GO:0005524">
    <property type="term" value="F:ATP binding"/>
    <property type="evidence" value="ECO:0007669"/>
    <property type="project" value="UniProtKB-UniRule"/>
</dbReference>
<dbReference type="SMART" id="SM00220">
    <property type="entry name" value="S_TKc"/>
    <property type="match status" value="1"/>
</dbReference>
<dbReference type="GO" id="GO:0004674">
    <property type="term" value="F:protein serine/threonine kinase activity"/>
    <property type="evidence" value="ECO:0007669"/>
    <property type="project" value="UniProtKB-KW"/>
</dbReference>
<evidence type="ECO:0000256" key="11">
    <source>
        <dbReference type="ARBA" id="ARBA00022840"/>
    </source>
</evidence>
<accession>W1PL77</accession>
<dbReference type="AlphaFoldDB" id="W1PL77"/>
<dbReference type="OrthoDB" id="122279at2759"/>
<evidence type="ECO:0000256" key="18">
    <source>
        <dbReference type="PROSITE-ProRule" id="PRU10141"/>
    </source>
</evidence>
<dbReference type="Pfam" id="PF07714">
    <property type="entry name" value="PK_Tyr_Ser-Thr"/>
    <property type="match status" value="1"/>
</dbReference>
<keyword evidence="11 18" id="KW-0067">ATP-binding</keyword>
<dbReference type="InterPro" id="IPR008271">
    <property type="entry name" value="Ser/Thr_kinase_AS"/>
</dbReference>
<dbReference type="InterPro" id="IPR011009">
    <property type="entry name" value="Kinase-like_dom_sf"/>
</dbReference>
<dbReference type="EMBL" id="KI393256">
    <property type="protein sequence ID" value="ERN08783.1"/>
    <property type="molecule type" value="Genomic_DNA"/>
</dbReference>
<feature type="binding site" evidence="18">
    <location>
        <position position="328"/>
    </location>
    <ligand>
        <name>ATP</name>
        <dbReference type="ChEBI" id="CHEBI:30616"/>
    </ligand>
</feature>
<keyword evidence="9 18" id="KW-0547">Nucleotide-binding</keyword>
<dbReference type="FunFam" id="3.30.200.20:FF:000542">
    <property type="entry name" value="Receptor-like serine/threonine-protein kinase At4g25390"/>
    <property type="match status" value="1"/>
</dbReference>
<keyword evidence="4" id="KW-1003">Cell membrane</keyword>
<dbReference type="PANTHER" id="PTHR47989">
    <property type="entry name" value="OS01G0750732 PROTEIN"/>
    <property type="match status" value="1"/>
</dbReference>
<comment type="catalytic activity">
    <reaction evidence="17">
        <text>L-seryl-[protein] + ATP = O-phospho-L-seryl-[protein] + ADP + H(+)</text>
        <dbReference type="Rhea" id="RHEA:17989"/>
        <dbReference type="Rhea" id="RHEA-COMP:9863"/>
        <dbReference type="Rhea" id="RHEA-COMP:11604"/>
        <dbReference type="ChEBI" id="CHEBI:15378"/>
        <dbReference type="ChEBI" id="CHEBI:29999"/>
        <dbReference type="ChEBI" id="CHEBI:30616"/>
        <dbReference type="ChEBI" id="CHEBI:83421"/>
        <dbReference type="ChEBI" id="CHEBI:456216"/>
        <dbReference type="EC" id="2.7.11.1"/>
    </reaction>
</comment>
<evidence type="ECO:0000256" key="20">
    <source>
        <dbReference type="SAM" id="SignalP"/>
    </source>
</evidence>
<comment type="subcellular location">
    <subcellularLocation>
        <location evidence="1">Cell membrane</location>
        <topology evidence="1">Single-pass membrane protein</topology>
    </subcellularLocation>
    <subcellularLocation>
        <location evidence="2">Membrane</location>
        <topology evidence="2">Single-pass type I membrane protein</topology>
    </subcellularLocation>
</comment>
<dbReference type="OMA" id="PDYCAGV"/>
<dbReference type="EC" id="2.7.11.1" evidence="3"/>
<evidence type="ECO:0000259" key="21">
    <source>
        <dbReference type="PROSITE" id="PS50011"/>
    </source>
</evidence>
<dbReference type="PROSITE" id="PS00107">
    <property type="entry name" value="PROTEIN_KINASE_ATP"/>
    <property type="match status" value="1"/>
</dbReference>
<dbReference type="Gene3D" id="3.30.200.20">
    <property type="entry name" value="Phosphorylase Kinase, domain 1"/>
    <property type="match status" value="1"/>
</dbReference>
<evidence type="ECO:0000256" key="17">
    <source>
        <dbReference type="ARBA" id="ARBA00048679"/>
    </source>
</evidence>
<organism evidence="22 23">
    <name type="scientific">Amborella trichopoda</name>
    <dbReference type="NCBI Taxonomy" id="13333"/>
    <lineage>
        <taxon>Eukaryota</taxon>
        <taxon>Viridiplantae</taxon>
        <taxon>Streptophyta</taxon>
        <taxon>Embryophyta</taxon>
        <taxon>Tracheophyta</taxon>
        <taxon>Spermatophyta</taxon>
        <taxon>Magnoliopsida</taxon>
        <taxon>Amborellales</taxon>
        <taxon>Amborellaceae</taxon>
        <taxon>Amborella</taxon>
    </lineage>
</organism>
<name>W1PL77_AMBTC</name>
<evidence type="ECO:0000256" key="7">
    <source>
        <dbReference type="ARBA" id="ARBA00022692"/>
    </source>
</evidence>
<dbReference type="KEGG" id="atr:18436918"/>
<dbReference type="Pfam" id="PF19160">
    <property type="entry name" value="SPARK"/>
    <property type="match status" value="1"/>
</dbReference>
<evidence type="ECO:0000256" key="3">
    <source>
        <dbReference type="ARBA" id="ARBA00012513"/>
    </source>
</evidence>
<dbReference type="InterPro" id="IPR043891">
    <property type="entry name" value="SPARK"/>
</dbReference>
<dbReference type="InterPro" id="IPR001245">
    <property type="entry name" value="Ser-Thr/Tyr_kinase_cat_dom"/>
</dbReference>
<feature type="signal peptide" evidence="20">
    <location>
        <begin position="1"/>
        <end position="23"/>
    </location>
</feature>
<dbReference type="FunFam" id="1.10.510.10:FF:000287">
    <property type="entry name" value="probable LRR receptor-like serine/threonine-protein kinase RKF3"/>
    <property type="match status" value="1"/>
</dbReference>
<dbReference type="InterPro" id="IPR000719">
    <property type="entry name" value="Prot_kinase_dom"/>
</dbReference>
<dbReference type="Gramene" id="ERN08783">
    <property type="protein sequence ID" value="ERN08783"/>
    <property type="gene ID" value="AMTR_s00017p00252910"/>
</dbReference>